<dbReference type="OrthoDB" id="3359034at2759"/>
<dbReference type="GO" id="GO:0005856">
    <property type="term" value="C:cytoskeleton"/>
    <property type="evidence" value="ECO:0007669"/>
    <property type="project" value="UniProtKB-SubCell"/>
</dbReference>
<comment type="subcellular location">
    <subcellularLocation>
        <location evidence="1">Cytoplasm</location>
        <location evidence="1">Cytoskeleton</location>
    </subcellularLocation>
</comment>
<dbReference type="SUPFAM" id="SSF143575">
    <property type="entry name" value="GAS2 domain-like"/>
    <property type="match status" value="1"/>
</dbReference>
<dbReference type="AlphaFoldDB" id="A0A316VHS3"/>
<evidence type="ECO:0000313" key="7">
    <source>
        <dbReference type="Proteomes" id="UP000245771"/>
    </source>
</evidence>
<dbReference type="SMART" id="SM00243">
    <property type="entry name" value="GAS2"/>
    <property type="match status" value="1"/>
</dbReference>
<sequence>MQKDEVSLLNSTNIIISTCKYKNIMTDIVKRIKDQIKLAESAQSHWDIARLNIEFKSLEPVVSDINKRVRPTFGKPIDDLDLYVLAGDANVAYITLYDTIIAQQDKILALEHAEKKRNRIKSSKRRIRPSETPIPTVSEHPEVSIAPNSSDSEGISIVKRTSKAPNSSDSEGYSTVKQTSNGTISSKGSQATLDAEVAKVVKQVSTKLHFKRASPLTPKKQSTPSLSGKYLVGPPDSNQPKLCFCRIFNNNVMVRVGGGWDHLSTYLNRHFGYLATSPPDSPSQSRTTTPERHSPDHSFRSEGTMRELSMSLSPESIKQFLRKQESS</sequence>
<feature type="compositionally biased region" description="Polar residues" evidence="4">
    <location>
        <begin position="163"/>
        <end position="192"/>
    </location>
</feature>
<protein>
    <recommendedName>
        <fullName evidence="5">GAR domain-containing protein</fullName>
    </recommendedName>
</protein>
<evidence type="ECO:0000256" key="1">
    <source>
        <dbReference type="ARBA" id="ARBA00004245"/>
    </source>
</evidence>
<dbReference type="GO" id="GO:0008017">
    <property type="term" value="F:microtubule binding"/>
    <property type="evidence" value="ECO:0007669"/>
    <property type="project" value="InterPro"/>
</dbReference>
<feature type="region of interest" description="Disordered" evidence="4">
    <location>
        <begin position="212"/>
        <end position="232"/>
    </location>
</feature>
<feature type="region of interest" description="Disordered" evidence="4">
    <location>
        <begin position="276"/>
        <end position="327"/>
    </location>
</feature>
<dbReference type="PROSITE" id="PS51460">
    <property type="entry name" value="GAR"/>
    <property type="match status" value="1"/>
</dbReference>
<name>A0A316VHS3_9BASI</name>
<keyword evidence="2" id="KW-0963">Cytoplasm</keyword>
<proteinExistence type="predicted"/>
<evidence type="ECO:0000259" key="5">
    <source>
        <dbReference type="PROSITE" id="PS51460"/>
    </source>
</evidence>
<evidence type="ECO:0000256" key="3">
    <source>
        <dbReference type="ARBA" id="ARBA00023212"/>
    </source>
</evidence>
<dbReference type="Proteomes" id="UP000245771">
    <property type="component" value="Unassembled WGS sequence"/>
</dbReference>
<keyword evidence="7" id="KW-1185">Reference proteome</keyword>
<dbReference type="STRING" id="1280837.A0A316VHS3"/>
<feature type="region of interest" description="Disordered" evidence="4">
    <location>
        <begin position="118"/>
        <end position="192"/>
    </location>
</feature>
<gene>
    <name evidence="6" type="ORF">FA14DRAFT_172490</name>
</gene>
<dbReference type="GeneID" id="37022185"/>
<evidence type="ECO:0000256" key="2">
    <source>
        <dbReference type="ARBA" id="ARBA00022490"/>
    </source>
</evidence>
<dbReference type="InterPro" id="IPR036534">
    <property type="entry name" value="GAR_dom_sf"/>
</dbReference>
<dbReference type="InterPro" id="IPR003108">
    <property type="entry name" value="GAR_dom"/>
</dbReference>
<reference evidence="6 7" key="1">
    <citation type="journal article" date="2018" name="Mol. Biol. Evol.">
        <title>Broad Genomic Sampling Reveals a Smut Pathogenic Ancestry of the Fungal Clade Ustilaginomycotina.</title>
        <authorList>
            <person name="Kijpornyongpan T."/>
            <person name="Mondo S.J."/>
            <person name="Barry K."/>
            <person name="Sandor L."/>
            <person name="Lee J."/>
            <person name="Lipzen A."/>
            <person name="Pangilinan J."/>
            <person name="LaButti K."/>
            <person name="Hainaut M."/>
            <person name="Henrissat B."/>
            <person name="Grigoriev I.V."/>
            <person name="Spatafora J.W."/>
            <person name="Aime M.C."/>
        </authorList>
    </citation>
    <scope>NUCLEOTIDE SEQUENCE [LARGE SCALE GENOMIC DNA]</scope>
    <source>
        <strain evidence="6 7">MCA 3882</strain>
    </source>
</reference>
<dbReference type="EMBL" id="KZ819603">
    <property type="protein sequence ID" value="PWN35893.1"/>
    <property type="molecule type" value="Genomic_DNA"/>
</dbReference>
<feature type="compositionally biased region" description="Basic residues" evidence="4">
    <location>
        <begin position="118"/>
        <end position="127"/>
    </location>
</feature>
<evidence type="ECO:0000313" key="6">
    <source>
        <dbReference type="EMBL" id="PWN35893.1"/>
    </source>
</evidence>
<evidence type="ECO:0000256" key="4">
    <source>
        <dbReference type="SAM" id="MobiDB-lite"/>
    </source>
</evidence>
<accession>A0A316VHS3</accession>
<dbReference type="InParanoid" id="A0A316VHS3"/>
<dbReference type="RefSeq" id="XP_025356195.1">
    <property type="nucleotide sequence ID" value="XM_025500404.1"/>
</dbReference>
<dbReference type="Pfam" id="PF02187">
    <property type="entry name" value="GAS2"/>
    <property type="match status" value="1"/>
</dbReference>
<keyword evidence="3" id="KW-0206">Cytoskeleton</keyword>
<organism evidence="6 7">
    <name type="scientific">Meira miltonrushii</name>
    <dbReference type="NCBI Taxonomy" id="1280837"/>
    <lineage>
        <taxon>Eukaryota</taxon>
        <taxon>Fungi</taxon>
        <taxon>Dikarya</taxon>
        <taxon>Basidiomycota</taxon>
        <taxon>Ustilaginomycotina</taxon>
        <taxon>Exobasidiomycetes</taxon>
        <taxon>Exobasidiales</taxon>
        <taxon>Brachybasidiaceae</taxon>
        <taxon>Meira</taxon>
    </lineage>
</organism>
<feature type="compositionally biased region" description="Basic and acidic residues" evidence="4">
    <location>
        <begin position="289"/>
        <end position="305"/>
    </location>
</feature>
<dbReference type="Gene3D" id="3.30.920.20">
    <property type="entry name" value="Gas2-like domain"/>
    <property type="match status" value="1"/>
</dbReference>
<feature type="domain" description="GAR" evidence="5">
    <location>
        <begin position="188"/>
        <end position="274"/>
    </location>
</feature>